<dbReference type="InterPro" id="IPR036305">
    <property type="entry name" value="RGS_sf"/>
</dbReference>
<evidence type="ECO:0000313" key="2">
    <source>
        <dbReference type="EMBL" id="EGT42817.1"/>
    </source>
</evidence>
<accession>G0P1V1</accession>
<dbReference type="Pfam" id="PF00615">
    <property type="entry name" value="RGS"/>
    <property type="match status" value="1"/>
</dbReference>
<gene>
    <name evidence="2" type="ORF">CAEBREN_13642</name>
</gene>
<protein>
    <recommendedName>
        <fullName evidence="1">RGS domain-containing protein</fullName>
    </recommendedName>
</protein>
<dbReference type="EMBL" id="GL380018">
    <property type="protein sequence ID" value="EGT42817.1"/>
    <property type="molecule type" value="Genomic_DNA"/>
</dbReference>
<proteinExistence type="predicted"/>
<feature type="domain" description="RGS" evidence="1">
    <location>
        <begin position="82"/>
        <end position="178"/>
    </location>
</feature>
<keyword evidence="3" id="KW-1185">Reference proteome</keyword>
<dbReference type="Gene3D" id="1.10.167.10">
    <property type="entry name" value="Regulator of G-protein Signalling 4, domain 2"/>
    <property type="match status" value="1"/>
</dbReference>
<evidence type="ECO:0000313" key="3">
    <source>
        <dbReference type="Proteomes" id="UP000008068"/>
    </source>
</evidence>
<dbReference type="InterPro" id="IPR044926">
    <property type="entry name" value="RGS_subdomain_2"/>
</dbReference>
<sequence>MPALFSGSRDPVALKKARKERGRLALLSLPEAPSTHGMPSRQQIIRQKFDALLTNHNLNTANFDIPTAKKIEIWKKKPMSALGDPLFATTFKEYLFGAQNYHDLDLYREMLAFKKNRSPDDRSRAGKHIVNMYLRNRAPLQVQVEQEIIDNINKKIDQRKPPLPRTFDKAIEKMKERLMHQHTIYITSPFFVELEGIHNN</sequence>
<dbReference type="HOGENOM" id="CLU_1367306_0_0_1"/>
<dbReference type="Proteomes" id="UP000008068">
    <property type="component" value="Unassembled WGS sequence"/>
</dbReference>
<dbReference type="PROSITE" id="PS50132">
    <property type="entry name" value="RGS"/>
    <property type="match status" value="1"/>
</dbReference>
<dbReference type="SMART" id="SM00315">
    <property type="entry name" value="RGS"/>
    <property type="match status" value="1"/>
</dbReference>
<organism evidence="3">
    <name type="scientific">Caenorhabditis brenneri</name>
    <name type="common">Nematode worm</name>
    <dbReference type="NCBI Taxonomy" id="135651"/>
    <lineage>
        <taxon>Eukaryota</taxon>
        <taxon>Metazoa</taxon>
        <taxon>Ecdysozoa</taxon>
        <taxon>Nematoda</taxon>
        <taxon>Chromadorea</taxon>
        <taxon>Rhabditida</taxon>
        <taxon>Rhabditina</taxon>
        <taxon>Rhabditomorpha</taxon>
        <taxon>Rhabditoidea</taxon>
        <taxon>Rhabditidae</taxon>
        <taxon>Peloderinae</taxon>
        <taxon>Caenorhabditis</taxon>
    </lineage>
</organism>
<dbReference type="SUPFAM" id="SSF48097">
    <property type="entry name" value="Regulator of G-protein signaling, RGS"/>
    <property type="match status" value="1"/>
</dbReference>
<reference evidence="3" key="1">
    <citation type="submission" date="2011-07" db="EMBL/GenBank/DDBJ databases">
        <authorList>
            <consortium name="Caenorhabditis brenneri Sequencing and Analysis Consortium"/>
            <person name="Wilson R.K."/>
        </authorList>
    </citation>
    <scope>NUCLEOTIDE SEQUENCE [LARGE SCALE GENOMIC DNA]</scope>
    <source>
        <strain evidence="3">PB2801</strain>
    </source>
</reference>
<dbReference type="InterPro" id="IPR016137">
    <property type="entry name" value="RGS"/>
</dbReference>
<name>G0P1V1_CAEBE</name>
<dbReference type="InParanoid" id="G0P1V1"/>
<evidence type="ECO:0000259" key="1">
    <source>
        <dbReference type="PROSITE" id="PS50132"/>
    </source>
</evidence>
<dbReference type="AlphaFoldDB" id="G0P1V1"/>